<keyword evidence="3" id="KW-1003">Cell membrane</keyword>
<dbReference type="PANTHER" id="PTHR11795">
    <property type="entry name" value="BRANCHED-CHAIN AMINO ACID TRANSPORT SYSTEM PERMEASE PROTEIN LIVH"/>
    <property type="match status" value="1"/>
</dbReference>
<keyword evidence="6 9" id="KW-1133">Transmembrane helix</keyword>
<evidence type="ECO:0000256" key="6">
    <source>
        <dbReference type="ARBA" id="ARBA00022989"/>
    </source>
</evidence>
<dbReference type="GO" id="GO:0005886">
    <property type="term" value="C:plasma membrane"/>
    <property type="evidence" value="ECO:0007669"/>
    <property type="project" value="UniProtKB-SubCell"/>
</dbReference>
<dbReference type="InterPro" id="IPR001851">
    <property type="entry name" value="ABC_transp_permease"/>
</dbReference>
<feature type="transmembrane region" description="Helical" evidence="9">
    <location>
        <begin position="65"/>
        <end position="83"/>
    </location>
</feature>
<feature type="transmembrane region" description="Helical" evidence="9">
    <location>
        <begin position="284"/>
        <end position="308"/>
    </location>
</feature>
<feature type="transmembrane region" description="Helical" evidence="9">
    <location>
        <begin position="195"/>
        <end position="217"/>
    </location>
</feature>
<dbReference type="KEGG" id="hpse:HPF_07945"/>
<protein>
    <submittedName>
        <fullName evidence="10">High-affinity branched-chain amino acid transport system permease protein LivH</fullName>
    </submittedName>
</protein>
<evidence type="ECO:0000256" key="8">
    <source>
        <dbReference type="ARBA" id="ARBA00037998"/>
    </source>
</evidence>
<accession>A0A4P6X1Q0</accession>
<name>A0A4P6X1Q0_HYDPS</name>
<dbReference type="RefSeq" id="WP_127806648.1">
    <property type="nucleotide sequence ID" value="NZ_CP037867.1"/>
</dbReference>
<dbReference type="AlphaFoldDB" id="A0A4P6X1Q0"/>
<keyword evidence="4 9" id="KW-0812">Transmembrane</keyword>
<dbReference type="GO" id="GO:0006865">
    <property type="term" value="P:amino acid transport"/>
    <property type="evidence" value="ECO:0007669"/>
    <property type="project" value="UniProtKB-KW"/>
</dbReference>
<dbReference type="PANTHER" id="PTHR11795:SF450">
    <property type="entry name" value="ABC TRANSPORTER PERMEASE PROTEIN"/>
    <property type="match status" value="1"/>
</dbReference>
<dbReference type="Proteomes" id="UP000293912">
    <property type="component" value="Chromosome"/>
</dbReference>
<feature type="transmembrane region" description="Helical" evidence="9">
    <location>
        <begin position="17"/>
        <end position="37"/>
    </location>
</feature>
<proteinExistence type="inferred from homology"/>
<organism evidence="10 11">
    <name type="scientific">Hydrogenophaga pseudoflava</name>
    <name type="common">Pseudomonas carboxydoflava</name>
    <dbReference type="NCBI Taxonomy" id="47421"/>
    <lineage>
        <taxon>Bacteria</taxon>
        <taxon>Pseudomonadati</taxon>
        <taxon>Pseudomonadota</taxon>
        <taxon>Betaproteobacteria</taxon>
        <taxon>Burkholderiales</taxon>
        <taxon>Comamonadaceae</taxon>
        <taxon>Hydrogenophaga</taxon>
    </lineage>
</organism>
<dbReference type="GO" id="GO:0022857">
    <property type="term" value="F:transmembrane transporter activity"/>
    <property type="evidence" value="ECO:0007669"/>
    <property type="project" value="InterPro"/>
</dbReference>
<evidence type="ECO:0000256" key="7">
    <source>
        <dbReference type="ARBA" id="ARBA00023136"/>
    </source>
</evidence>
<keyword evidence="5" id="KW-0029">Amino-acid transport</keyword>
<evidence type="ECO:0000313" key="11">
    <source>
        <dbReference type="Proteomes" id="UP000293912"/>
    </source>
</evidence>
<dbReference type="InterPro" id="IPR052157">
    <property type="entry name" value="BCAA_transport_permease"/>
</dbReference>
<comment type="similarity">
    <text evidence="8">Belongs to the binding-protein-dependent transport system permease family. LivHM subfamily.</text>
</comment>
<evidence type="ECO:0000256" key="5">
    <source>
        <dbReference type="ARBA" id="ARBA00022970"/>
    </source>
</evidence>
<feature type="transmembrane region" description="Helical" evidence="9">
    <location>
        <begin position="95"/>
        <end position="114"/>
    </location>
</feature>
<evidence type="ECO:0000256" key="4">
    <source>
        <dbReference type="ARBA" id="ARBA00022692"/>
    </source>
</evidence>
<keyword evidence="11" id="KW-1185">Reference proteome</keyword>
<dbReference type="EMBL" id="CP037867">
    <property type="protein sequence ID" value="QBM27611.1"/>
    <property type="molecule type" value="Genomic_DNA"/>
</dbReference>
<feature type="transmembrane region" description="Helical" evidence="9">
    <location>
        <begin position="151"/>
        <end position="175"/>
    </location>
</feature>
<gene>
    <name evidence="10" type="primary">livH5</name>
    <name evidence="10" type="ORF">HPF_07945</name>
</gene>
<evidence type="ECO:0000256" key="1">
    <source>
        <dbReference type="ARBA" id="ARBA00004651"/>
    </source>
</evidence>
<dbReference type="CDD" id="cd06582">
    <property type="entry name" value="TM_PBP1_LivH_like"/>
    <property type="match status" value="1"/>
</dbReference>
<comment type="subcellular location">
    <subcellularLocation>
        <location evidence="1">Cell membrane</location>
        <topology evidence="1">Multi-pass membrane protein</topology>
    </subcellularLocation>
</comment>
<keyword evidence="2" id="KW-0813">Transport</keyword>
<evidence type="ECO:0000256" key="2">
    <source>
        <dbReference type="ARBA" id="ARBA00022448"/>
    </source>
</evidence>
<feature type="transmembrane region" description="Helical" evidence="9">
    <location>
        <begin position="120"/>
        <end position="139"/>
    </location>
</feature>
<evidence type="ECO:0000256" key="9">
    <source>
        <dbReference type="SAM" id="Phobius"/>
    </source>
</evidence>
<reference evidence="10 11" key="1">
    <citation type="submission" date="2019-03" db="EMBL/GenBank/DDBJ databases">
        <authorList>
            <person name="Sebastian G."/>
            <person name="Baumann P."/>
            <person name="Ruckert C."/>
            <person name="Kalinowski J."/>
            <person name="Nebel B."/>
            <person name="Takors R."/>
            <person name="Blombach B."/>
        </authorList>
    </citation>
    <scope>NUCLEOTIDE SEQUENCE [LARGE SCALE GENOMIC DNA]</scope>
    <source>
        <strain evidence="10 11">DSM 1084</strain>
    </source>
</reference>
<sequence>MDFSIASILALDGLTNGAVYALLGLAIVLVFTVTRIIFIPQGEFVAYGALTLAIFQTGQVPGTVWLLLLLAALAALMELTECWRQHRGTWPALKAAGRMLVLPVVVSVVAIWAAPQQFPLWVQAALSVAVVTVYGPLIYRVAYQSLESSTPLVLLIVSVGVHFAMTGLGLVFFGAEGFRNPAFWDERYTIGPVMLSGQTIITFAATVALIAMLWLYFERSLRGKALRAIAVNRTGARLMGISSQASGQLTMTMAAFIGALSGLLIGPTTTVFYDSGFLIGLKGFVAAVAAGLSSYPGALIAAMGVGVIESFGSFWASAFKEVIVFTLILPVLLVRSLRSKHSDEDH</sequence>
<dbReference type="Pfam" id="PF02653">
    <property type="entry name" value="BPD_transp_2"/>
    <property type="match status" value="1"/>
</dbReference>
<evidence type="ECO:0000313" key="10">
    <source>
        <dbReference type="EMBL" id="QBM27611.1"/>
    </source>
</evidence>
<keyword evidence="7 9" id="KW-0472">Membrane</keyword>
<feature type="transmembrane region" description="Helical" evidence="9">
    <location>
        <begin position="314"/>
        <end position="334"/>
    </location>
</feature>
<evidence type="ECO:0000256" key="3">
    <source>
        <dbReference type="ARBA" id="ARBA00022475"/>
    </source>
</evidence>